<reference evidence="3 4" key="1">
    <citation type="submission" date="2021-05" db="EMBL/GenBank/DDBJ databases">
        <title>Genome Assembly of Synthetic Allotetraploid Brassica napus Reveals Homoeologous Exchanges between Subgenomes.</title>
        <authorList>
            <person name="Davis J.T."/>
        </authorList>
    </citation>
    <scope>NUCLEOTIDE SEQUENCE [LARGE SCALE GENOMIC DNA]</scope>
    <source>
        <strain evidence="4">cv. Da-Ae</strain>
        <tissue evidence="3">Seedling</tissue>
    </source>
</reference>
<accession>A0ABQ7YHF7</accession>
<sequence length="560" mass="61530">RSALSDPSVVDKARSKRKVDPSVSHSDSSSDPCEESDFNLMAPLPLTYAPAAPTLIGPASTVADDDLTEWRRRYSLPSHIVLQAPASEERASSCTPGEITVYEAFFVSSFRGVIPALIVSLCGLFEISPSQLNPPAWKILIAIQNLGDLEYLSSGLNEVLFAYHLAPLNGGEGRFHLRPHSCVPIVEELPKNDRKGPVFNKKWAERYAFMVLLGSAYRSNIIAGTHPATAEGENTVLRARQLPLDRRQVNFLVSETVLLRNSLWSKCVFSHFLHLLLVSDGSFLTGNMPGSAINDPFVAYQEAAKMISAKKGSASRTASGDEVIITGSRRATMVKPEPTSSSQGKKSKGGGVTTRSAHQSAGAARSAEGLSVVLANLNSKVFPQDGVVLPAGDPSEVVQVTSQLYHLKERLSNENQVIDREELESLKRQLSEEREQRAARELAIWYLKDKVRELEKVAETSSADALPVSQKSQELEEEVETLKLEVVMAVNGARIVARWKLMREWLNKHSDQWDLNRALDQYKMVTLEEAKNKGDPPPSFENEPAIPPAPEMDVDSSVKP</sequence>
<protein>
    <submittedName>
        <fullName evidence="3">Uncharacterized protein</fullName>
    </submittedName>
</protein>
<evidence type="ECO:0000313" key="4">
    <source>
        <dbReference type="Proteomes" id="UP000824890"/>
    </source>
</evidence>
<evidence type="ECO:0000256" key="1">
    <source>
        <dbReference type="SAM" id="Coils"/>
    </source>
</evidence>
<dbReference type="Proteomes" id="UP000824890">
    <property type="component" value="Unassembled WGS sequence"/>
</dbReference>
<feature type="compositionally biased region" description="Low complexity" evidence="2">
    <location>
        <begin position="21"/>
        <end position="31"/>
    </location>
</feature>
<dbReference type="EMBL" id="JAGKQM010000017">
    <property type="protein sequence ID" value="KAH0867649.1"/>
    <property type="molecule type" value="Genomic_DNA"/>
</dbReference>
<keyword evidence="4" id="KW-1185">Reference proteome</keyword>
<name>A0ABQ7YHF7_BRANA</name>
<gene>
    <name evidence="3" type="ORF">HID58_074671</name>
</gene>
<feature type="region of interest" description="Disordered" evidence="2">
    <location>
        <begin position="332"/>
        <end position="363"/>
    </location>
</feature>
<evidence type="ECO:0000256" key="2">
    <source>
        <dbReference type="SAM" id="MobiDB-lite"/>
    </source>
</evidence>
<dbReference type="PANTHER" id="PTHR31099">
    <property type="entry name" value="OS06G0165300 PROTEIN"/>
    <property type="match status" value="1"/>
</dbReference>
<comment type="caution">
    <text evidence="3">The sequence shown here is derived from an EMBL/GenBank/DDBJ whole genome shotgun (WGS) entry which is preliminary data.</text>
</comment>
<feature type="region of interest" description="Disordered" evidence="2">
    <location>
        <begin position="1"/>
        <end position="35"/>
    </location>
</feature>
<feature type="coiled-coil region" evidence="1">
    <location>
        <begin position="413"/>
        <end position="443"/>
    </location>
</feature>
<feature type="non-terminal residue" evidence="3">
    <location>
        <position position="1"/>
    </location>
</feature>
<proteinExistence type="predicted"/>
<evidence type="ECO:0000313" key="3">
    <source>
        <dbReference type="EMBL" id="KAH0867649.1"/>
    </source>
</evidence>
<dbReference type="PANTHER" id="PTHR31099:SF49">
    <property type="entry name" value="MYOSIN HEAVY CHAIN-LIKE PROTEIN"/>
    <property type="match status" value="1"/>
</dbReference>
<keyword evidence="1" id="KW-0175">Coiled coil</keyword>
<feature type="compositionally biased region" description="Pro residues" evidence="2">
    <location>
        <begin position="535"/>
        <end position="550"/>
    </location>
</feature>
<feature type="region of interest" description="Disordered" evidence="2">
    <location>
        <begin position="529"/>
        <end position="560"/>
    </location>
</feature>
<organism evidence="3 4">
    <name type="scientific">Brassica napus</name>
    <name type="common">Rape</name>
    <dbReference type="NCBI Taxonomy" id="3708"/>
    <lineage>
        <taxon>Eukaryota</taxon>
        <taxon>Viridiplantae</taxon>
        <taxon>Streptophyta</taxon>
        <taxon>Embryophyta</taxon>
        <taxon>Tracheophyta</taxon>
        <taxon>Spermatophyta</taxon>
        <taxon>Magnoliopsida</taxon>
        <taxon>eudicotyledons</taxon>
        <taxon>Gunneridae</taxon>
        <taxon>Pentapetalae</taxon>
        <taxon>rosids</taxon>
        <taxon>malvids</taxon>
        <taxon>Brassicales</taxon>
        <taxon>Brassicaceae</taxon>
        <taxon>Brassiceae</taxon>
        <taxon>Brassica</taxon>
    </lineage>
</organism>